<dbReference type="EMBL" id="ON529857">
    <property type="protein sequence ID" value="USN15558.1"/>
    <property type="molecule type" value="Genomic_DNA"/>
</dbReference>
<name>A0A9E7MRY1_9CAUD</name>
<keyword evidence="3" id="KW-1185">Reference proteome</keyword>
<sequence>MSENDLGNLRLLDDILKEELKKASELQRQYAALAQQADAAKTAAQTARRRAAAAHAAAQCARAVMAPREEPAPNIDVDKAQAFYASFAYAYRDIENTATRTQSSFAVIHVDGEKIASIIRHRFYHQVNPNYHQMRDVFSVAGWKTAEGSPAQPFDTLEEALTYVTTLTRADPAKMPSGEVLHRPHWSSTALEMHTESANA</sequence>
<feature type="coiled-coil region" evidence="1">
    <location>
        <begin position="9"/>
        <end position="50"/>
    </location>
</feature>
<proteinExistence type="predicted"/>
<accession>A0A9E7MRY1</accession>
<evidence type="ECO:0000313" key="2">
    <source>
        <dbReference type="EMBL" id="USN15558.1"/>
    </source>
</evidence>
<organism evidence="2 3">
    <name type="scientific">Brevundimonas phage vB_BpoS-Kikimora</name>
    <dbReference type="NCBI Taxonomy" id="2948601"/>
    <lineage>
        <taxon>Viruses</taxon>
        <taxon>Duplodnaviria</taxon>
        <taxon>Heunggongvirae</taxon>
        <taxon>Uroviricota</taxon>
        <taxon>Caudoviricetes</taxon>
        <taxon>Jeanschmidtviridae</taxon>
        <taxon>Kikimoravirus</taxon>
        <taxon>Kikimoravirus kikimora</taxon>
    </lineage>
</organism>
<evidence type="ECO:0000256" key="1">
    <source>
        <dbReference type="SAM" id="Coils"/>
    </source>
</evidence>
<keyword evidence="1" id="KW-0175">Coiled coil</keyword>
<dbReference type="Proteomes" id="UP001056576">
    <property type="component" value="Segment"/>
</dbReference>
<reference evidence="2 3" key="1">
    <citation type="submission" date="2022-05" db="EMBL/GenBank/DDBJ databases">
        <authorList>
            <person name="Friedrich I."/>
            <person name="Poehlein A."/>
            <person name="Schneider D."/>
            <person name="Hertel R."/>
            <person name="Daniel R."/>
        </authorList>
    </citation>
    <scope>NUCLEOTIDE SEQUENCE [LARGE SCALE GENOMIC DNA]</scope>
</reference>
<protein>
    <submittedName>
        <fullName evidence="2">Uncharacterized protein</fullName>
    </submittedName>
</protein>
<gene>
    <name evidence="2" type="ORF">KIKIMORA_04400</name>
</gene>
<evidence type="ECO:0000313" key="3">
    <source>
        <dbReference type="Proteomes" id="UP001056576"/>
    </source>
</evidence>